<evidence type="ECO:0000256" key="5">
    <source>
        <dbReference type="ARBA" id="ARBA00023295"/>
    </source>
</evidence>
<dbReference type="AlphaFoldDB" id="A0AAJ1BHW2"/>
<keyword evidence="4 6" id="KW-0378">Hydrolase</keyword>
<dbReference type="Proteomes" id="UP001297581">
    <property type="component" value="Unassembled WGS sequence"/>
</dbReference>
<organism evidence="7 8">
    <name type="scientific">Shewanella zhuhaiensis</name>
    <dbReference type="NCBI Taxonomy" id="2919576"/>
    <lineage>
        <taxon>Bacteria</taxon>
        <taxon>Pseudomonadati</taxon>
        <taxon>Pseudomonadota</taxon>
        <taxon>Gammaproteobacteria</taxon>
        <taxon>Alteromonadales</taxon>
        <taxon>Shewanellaceae</taxon>
        <taxon>Shewanella</taxon>
    </lineage>
</organism>
<dbReference type="Gene3D" id="1.10.530.40">
    <property type="match status" value="1"/>
</dbReference>
<sequence>MKNLKAFLLAAGLSGAAITGGLFIADHEGRVLSTYVDPVGITTECFGQRADGIAPGIARSEDYCLNQLARNLHLFNRQLLRLTDGVELTEGEHAAYLSFTYNVGAQAFADSTLRKKVLAGDRVGACNELSRWVYAKGVKLPGLEKRRAAERTMCLRDLTGDNDVFSP</sequence>
<name>A0AAJ1BHW2_9GAMM</name>
<dbReference type="GO" id="GO:0042742">
    <property type="term" value="P:defense response to bacterium"/>
    <property type="evidence" value="ECO:0007669"/>
    <property type="project" value="UniProtKB-KW"/>
</dbReference>
<evidence type="ECO:0000313" key="7">
    <source>
        <dbReference type="EMBL" id="MCH4294212.1"/>
    </source>
</evidence>
<dbReference type="EMBL" id="JAKUDL010000002">
    <property type="protein sequence ID" value="MCH4294212.1"/>
    <property type="molecule type" value="Genomic_DNA"/>
</dbReference>
<dbReference type="RefSeq" id="WP_240590603.1">
    <property type="nucleotide sequence ID" value="NZ_JAKUDL010000002.1"/>
</dbReference>
<dbReference type="GO" id="GO:0003796">
    <property type="term" value="F:lysozyme activity"/>
    <property type="evidence" value="ECO:0007669"/>
    <property type="project" value="UniProtKB-EC"/>
</dbReference>
<dbReference type="PANTHER" id="PTHR38107:SF3">
    <property type="entry name" value="LYSOZYME RRRD-RELATED"/>
    <property type="match status" value="1"/>
</dbReference>
<dbReference type="SUPFAM" id="SSF53955">
    <property type="entry name" value="Lysozyme-like"/>
    <property type="match status" value="1"/>
</dbReference>
<keyword evidence="3 6" id="KW-0081">Bacteriolytic enzyme</keyword>
<dbReference type="InterPro" id="IPR034690">
    <property type="entry name" value="Endolysin_T4_type"/>
</dbReference>
<dbReference type="Pfam" id="PF00959">
    <property type="entry name" value="Phage_lysozyme"/>
    <property type="match status" value="1"/>
</dbReference>
<dbReference type="PANTHER" id="PTHR38107">
    <property type="match status" value="1"/>
</dbReference>
<dbReference type="InterPro" id="IPR002196">
    <property type="entry name" value="Glyco_hydro_24"/>
</dbReference>
<gene>
    <name evidence="7" type="ORF">MJ923_07825</name>
</gene>
<dbReference type="GO" id="GO:0031640">
    <property type="term" value="P:killing of cells of another organism"/>
    <property type="evidence" value="ECO:0007669"/>
    <property type="project" value="UniProtKB-KW"/>
</dbReference>
<dbReference type="InterPro" id="IPR051018">
    <property type="entry name" value="Bacteriophage_GH24"/>
</dbReference>
<keyword evidence="5 6" id="KW-0326">Glycosidase</keyword>
<evidence type="ECO:0000256" key="6">
    <source>
        <dbReference type="RuleBase" id="RU003788"/>
    </source>
</evidence>
<dbReference type="EC" id="3.2.1.17" evidence="6"/>
<keyword evidence="8" id="KW-1185">Reference proteome</keyword>
<evidence type="ECO:0000256" key="1">
    <source>
        <dbReference type="ARBA" id="ARBA00000632"/>
    </source>
</evidence>
<comment type="caution">
    <text evidence="7">The sequence shown here is derived from an EMBL/GenBank/DDBJ whole genome shotgun (WGS) entry which is preliminary data.</text>
</comment>
<dbReference type="InterPro" id="IPR023346">
    <property type="entry name" value="Lysozyme-like_dom_sf"/>
</dbReference>
<reference evidence="7 8" key="1">
    <citation type="submission" date="2022-02" db="EMBL/GenBank/DDBJ databases">
        <title>The genome sequence of Shewanella sp. 3B26.</title>
        <authorList>
            <person name="Du J."/>
        </authorList>
    </citation>
    <scope>NUCLEOTIDE SEQUENCE [LARGE SCALE GENOMIC DNA]</scope>
    <source>
        <strain evidence="7 8">3B26</strain>
    </source>
</reference>
<dbReference type="GO" id="GO:0009253">
    <property type="term" value="P:peptidoglycan catabolic process"/>
    <property type="evidence" value="ECO:0007669"/>
    <property type="project" value="InterPro"/>
</dbReference>
<accession>A0AAJ1BHW2</accession>
<dbReference type="InterPro" id="IPR023347">
    <property type="entry name" value="Lysozyme_dom_sf"/>
</dbReference>
<keyword evidence="2 6" id="KW-0929">Antimicrobial</keyword>
<protein>
    <recommendedName>
        <fullName evidence="6">Lysozyme</fullName>
        <ecNumber evidence="6">3.2.1.17</ecNumber>
    </recommendedName>
</protein>
<dbReference type="CDD" id="cd16900">
    <property type="entry name" value="endolysin_R21-like"/>
    <property type="match status" value="1"/>
</dbReference>
<dbReference type="HAMAP" id="MF_04110">
    <property type="entry name" value="ENDOLYSIN_T4"/>
    <property type="match status" value="1"/>
</dbReference>
<proteinExistence type="inferred from homology"/>
<comment type="catalytic activity">
    <reaction evidence="1 6">
        <text>Hydrolysis of (1-&gt;4)-beta-linkages between N-acetylmuramic acid and N-acetyl-D-glucosamine residues in a peptidoglycan and between N-acetyl-D-glucosamine residues in chitodextrins.</text>
        <dbReference type="EC" id="3.2.1.17"/>
    </reaction>
</comment>
<evidence type="ECO:0000256" key="2">
    <source>
        <dbReference type="ARBA" id="ARBA00022529"/>
    </source>
</evidence>
<dbReference type="GO" id="GO:0016998">
    <property type="term" value="P:cell wall macromolecule catabolic process"/>
    <property type="evidence" value="ECO:0007669"/>
    <property type="project" value="InterPro"/>
</dbReference>
<evidence type="ECO:0000256" key="4">
    <source>
        <dbReference type="ARBA" id="ARBA00022801"/>
    </source>
</evidence>
<evidence type="ECO:0000256" key="3">
    <source>
        <dbReference type="ARBA" id="ARBA00022638"/>
    </source>
</evidence>
<comment type="similarity">
    <text evidence="6">Belongs to the glycosyl hydrolase 24 family.</text>
</comment>
<evidence type="ECO:0000313" key="8">
    <source>
        <dbReference type="Proteomes" id="UP001297581"/>
    </source>
</evidence>